<comment type="caution">
    <text evidence="3">The sequence shown here is derived from an EMBL/GenBank/DDBJ whole genome shotgun (WGS) entry which is preliminary data.</text>
</comment>
<organism evidence="3 4">
    <name type="scientific">Candidatus Nomurabacteria bacterium RIFCSPHIGHO2_01_FULL_39_10</name>
    <dbReference type="NCBI Taxonomy" id="1801733"/>
    <lineage>
        <taxon>Bacteria</taxon>
        <taxon>Candidatus Nomuraibacteriota</taxon>
    </lineage>
</organism>
<accession>A0A1F6VAG3</accession>
<dbReference type="Proteomes" id="UP000178700">
    <property type="component" value="Unassembled WGS sequence"/>
</dbReference>
<reference evidence="3 4" key="1">
    <citation type="journal article" date="2016" name="Nat. Commun.">
        <title>Thousands of microbial genomes shed light on interconnected biogeochemical processes in an aquifer system.</title>
        <authorList>
            <person name="Anantharaman K."/>
            <person name="Brown C.T."/>
            <person name="Hug L.A."/>
            <person name="Sharon I."/>
            <person name="Castelle C.J."/>
            <person name="Probst A.J."/>
            <person name="Thomas B.C."/>
            <person name="Singh A."/>
            <person name="Wilkins M.J."/>
            <person name="Karaoz U."/>
            <person name="Brodie E.L."/>
            <person name="Williams K.H."/>
            <person name="Hubbard S.S."/>
            <person name="Banfield J.F."/>
        </authorList>
    </citation>
    <scope>NUCLEOTIDE SEQUENCE [LARGE SCALE GENOMIC DNA]</scope>
</reference>
<keyword evidence="2" id="KW-0472">Membrane</keyword>
<dbReference type="AlphaFoldDB" id="A0A1F6VAG3"/>
<proteinExistence type="predicted"/>
<keyword evidence="1" id="KW-0175">Coiled coil</keyword>
<evidence type="ECO:0000256" key="2">
    <source>
        <dbReference type="SAM" id="Phobius"/>
    </source>
</evidence>
<name>A0A1F6VAG3_9BACT</name>
<evidence type="ECO:0008006" key="5">
    <source>
        <dbReference type="Google" id="ProtNLM"/>
    </source>
</evidence>
<dbReference type="EMBL" id="MFTJ01000008">
    <property type="protein sequence ID" value="OGI66549.1"/>
    <property type="molecule type" value="Genomic_DNA"/>
</dbReference>
<keyword evidence="2" id="KW-0812">Transmembrane</keyword>
<dbReference type="InterPro" id="IPR007060">
    <property type="entry name" value="FtsL/DivIC"/>
</dbReference>
<gene>
    <name evidence="3" type="ORF">A2642_01540</name>
</gene>
<evidence type="ECO:0000313" key="4">
    <source>
        <dbReference type="Proteomes" id="UP000178700"/>
    </source>
</evidence>
<evidence type="ECO:0000313" key="3">
    <source>
        <dbReference type="EMBL" id="OGI66549.1"/>
    </source>
</evidence>
<keyword evidence="2" id="KW-1133">Transmembrane helix</keyword>
<feature type="transmembrane region" description="Helical" evidence="2">
    <location>
        <begin position="20"/>
        <end position="39"/>
    </location>
</feature>
<dbReference type="Pfam" id="PF04977">
    <property type="entry name" value="DivIC"/>
    <property type="match status" value="1"/>
</dbReference>
<sequence length="124" mass="14335">MRSFQHKRGWRNIVQSRPVLVFLGILVLIFAWSVFGFMGKMQITRENRKIAEEKLIELEKQKEKLLFDIAKLKTDEGVEESIRAKFGLVKEGEGVIVIIDDKNPPVAQEQESGGFFSFFTNLFK</sequence>
<protein>
    <recommendedName>
        <fullName evidence="5">Cell division protein FtsL</fullName>
    </recommendedName>
</protein>
<feature type="coiled-coil region" evidence="1">
    <location>
        <begin position="41"/>
        <end position="75"/>
    </location>
</feature>
<evidence type="ECO:0000256" key="1">
    <source>
        <dbReference type="SAM" id="Coils"/>
    </source>
</evidence>